<dbReference type="PRINTS" id="PR00420">
    <property type="entry name" value="RNGMNOXGNASE"/>
</dbReference>
<keyword evidence="4" id="KW-1185">Reference proteome</keyword>
<name>A0A852V4C4_9ACTN</name>
<dbReference type="Pfam" id="PF01494">
    <property type="entry name" value="FAD_binding_3"/>
    <property type="match status" value="1"/>
</dbReference>
<dbReference type="Gene3D" id="3.30.9.30">
    <property type="match status" value="1"/>
</dbReference>
<evidence type="ECO:0000313" key="4">
    <source>
        <dbReference type="Proteomes" id="UP000576393"/>
    </source>
</evidence>
<dbReference type="Gene3D" id="3.50.50.60">
    <property type="entry name" value="FAD/NAD(P)-binding domain"/>
    <property type="match status" value="2"/>
</dbReference>
<reference evidence="3 4" key="1">
    <citation type="submission" date="2020-07" db="EMBL/GenBank/DDBJ databases">
        <title>Sequencing the genomes of 1000 actinobacteria strains.</title>
        <authorList>
            <person name="Klenk H.-P."/>
        </authorList>
    </citation>
    <scope>NUCLEOTIDE SEQUENCE [LARGE SCALE GENOMIC DNA]</scope>
    <source>
        <strain evidence="3 4">DSM 45763</strain>
    </source>
</reference>
<dbReference type="InterPro" id="IPR051704">
    <property type="entry name" value="FAD_aromatic-hydroxylase"/>
</dbReference>
<dbReference type="SUPFAM" id="SSF51905">
    <property type="entry name" value="FAD/NAD(P)-binding domain"/>
    <property type="match status" value="1"/>
</dbReference>
<dbReference type="Proteomes" id="UP000576393">
    <property type="component" value="Unassembled WGS sequence"/>
</dbReference>
<dbReference type="InterPro" id="IPR036188">
    <property type="entry name" value="FAD/NAD-bd_sf"/>
</dbReference>
<dbReference type="Pfam" id="PF13450">
    <property type="entry name" value="NAD_binding_8"/>
    <property type="match status" value="1"/>
</dbReference>
<feature type="compositionally biased region" description="Basic and acidic residues" evidence="1">
    <location>
        <begin position="140"/>
        <end position="188"/>
    </location>
</feature>
<sequence length="459" mass="49402">MKMRRAVICGAGIAGLAAAQRLDAHGWDVVLVEKAPGPRRQGYMIDFFGLGYDAARKMGVLPRLKELGYRLDEVRYLDESGRLRARLDYERFDRVLDGRLLSIMRPDLELALRERVADRVDLRYGCGVTGVENLEGGGDGGRDGDGGHGGRDGGDGGGGRDRDGGRDGHGGCDGNDGHSGRDGNDGHGKGGVRVTLTDGTTLDADLLIGADGIHSTVRRLVFGEEERFFRYLGFHTAAYVFDDPEVYKAVNGRFCLTDTAGRQMGLYGLRGGRVAVFTVHRATDPALPEDPRAAVRRACSTLGWLVPRALERCPEPSEVYYDQVAQIGMPRWSRGRVTLLGDACGAVSLLAGQGASLAVAGAYLLGERLATADPASSAASPGSVESALARYQEQWRPVVTEKQKAGRSGVEWFLPSSPARLRLRRLALRLMNLPGPDRYFGTALIGKSAVTLESLSGTR</sequence>
<feature type="domain" description="FAD-binding" evidence="2">
    <location>
        <begin position="191"/>
        <end position="372"/>
    </location>
</feature>
<organism evidence="3 4">
    <name type="scientific">Streptosporangium sandarakinum</name>
    <dbReference type="NCBI Taxonomy" id="1260955"/>
    <lineage>
        <taxon>Bacteria</taxon>
        <taxon>Bacillati</taxon>
        <taxon>Actinomycetota</taxon>
        <taxon>Actinomycetes</taxon>
        <taxon>Streptosporangiales</taxon>
        <taxon>Streptosporangiaceae</taxon>
        <taxon>Streptosporangium</taxon>
    </lineage>
</organism>
<dbReference type="AlphaFoldDB" id="A0A852V4C4"/>
<comment type="caution">
    <text evidence="3">The sequence shown here is derived from an EMBL/GenBank/DDBJ whole genome shotgun (WGS) entry which is preliminary data.</text>
</comment>
<dbReference type="EMBL" id="JACCCO010000002">
    <property type="protein sequence ID" value="NYF42183.1"/>
    <property type="molecule type" value="Genomic_DNA"/>
</dbReference>
<proteinExistence type="predicted"/>
<evidence type="ECO:0000259" key="2">
    <source>
        <dbReference type="Pfam" id="PF01494"/>
    </source>
</evidence>
<dbReference type="Gene3D" id="3.30.9.10">
    <property type="entry name" value="D-Amino Acid Oxidase, subunit A, domain 2"/>
    <property type="match status" value="1"/>
</dbReference>
<accession>A0A852V4C4</accession>
<evidence type="ECO:0000313" key="3">
    <source>
        <dbReference type="EMBL" id="NYF42183.1"/>
    </source>
</evidence>
<feature type="region of interest" description="Disordered" evidence="1">
    <location>
        <begin position="134"/>
        <end position="192"/>
    </location>
</feature>
<dbReference type="RefSeq" id="WP_218912351.1">
    <property type="nucleotide sequence ID" value="NZ_JACCCO010000002.1"/>
</dbReference>
<dbReference type="PANTHER" id="PTHR46865">
    <property type="entry name" value="OXIDOREDUCTASE-RELATED"/>
    <property type="match status" value="1"/>
</dbReference>
<protein>
    <submittedName>
        <fullName evidence="3">2-polyprenyl-6-methoxyphenol hydroxylase-like FAD-dependent oxidoreductase</fullName>
    </submittedName>
</protein>
<evidence type="ECO:0000256" key="1">
    <source>
        <dbReference type="SAM" id="MobiDB-lite"/>
    </source>
</evidence>
<dbReference type="InterPro" id="IPR002938">
    <property type="entry name" value="FAD-bd"/>
</dbReference>
<gene>
    <name evidence="3" type="ORF">HDA43_004384</name>
</gene>
<dbReference type="GO" id="GO:0071949">
    <property type="term" value="F:FAD binding"/>
    <property type="evidence" value="ECO:0007669"/>
    <property type="project" value="InterPro"/>
</dbReference>